<feature type="binding site" evidence="7">
    <location>
        <position position="239"/>
    </location>
    <ligand>
        <name>Mn(2+)</name>
        <dbReference type="ChEBI" id="CHEBI:29035"/>
        <label>2</label>
    </ligand>
</feature>
<dbReference type="HAMAP" id="MF_00181">
    <property type="entry name" value="Cytosol_peptidase_M17"/>
    <property type="match status" value="1"/>
</dbReference>
<comment type="catalytic activity">
    <reaction evidence="2 7">
        <text>Release of an N-terminal amino acid, preferentially leucine, but not glutamic or aspartic acids.</text>
        <dbReference type="EC" id="3.4.11.10"/>
    </reaction>
</comment>
<dbReference type="InterPro" id="IPR000819">
    <property type="entry name" value="Peptidase_M17_C"/>
</dbReference>
<comment type="caution">
    <text evidence="10">The sequence shown here is derived from an EMBL/GenBank/DDBJ whole genome shotgun (WGS) entry which is preliminary data.</text>
</comment>
<dbReference type="GO" id="GO:0070006">
    <property type="term" value="F:metalloaminopeptidase activity"/>
    <property type="evidence" value="ECO:0007669"/>
    <property type="project" value="InterPro"/>
</dbReference>
<evidence type="ECO:0000256" key="7">
    <source>
        <dbReference type="HAMAP-Rule" id="MF_00181"/>
    </source>
</evidence>
<comment type="function">
    <text evidence="7">Presumably involved in the processing and regular turnover of intracellular proteins. Catalyzes the removal of unsubstituted N-terminal amino acids from various peptides.</text>
</comment>
<dbReference type="GO" id="GO:0030145">
    <property type="term" value="F:manganese ion binding"/>
    <property type="evidence" value="ECO:0007669"/>
    <property type="project" value="UniProtKB-UniRule"/>
</dbReference>
<feature type="domain" description="Peptidase M17 leucyl aminopeptidase N-terminal" evidence="9">
    <location>
        <begin position="38"/>
        <end position="114"/>
    </location>
</feature>
<feature type="active site" evidence="7">
    <location>
        <position position="320"/>
    </location>
</feature>
<evidence type="ECO:0000313" key="11">
    <source>
        <dbReference type="Proteomes" id="UP000179047"/>
    </source>
</evidence>
<dbReference type="InterPro" id="IPR011356">
    <property type="entry name" value="Leucine_aapep/pepB"/>
</dbReference>
<feature type="binding site" evidence="7">
    <location>
        <position position="318"/>
    </location>
    <ligand>
        <name>Mn(2+)</name>
        <dbReference type="ChEBI" id="CHEBI:29035"/>
        <label>2</label>
    </ligand>
</feature>
<evidence type="ECO:0000259" key="9">
    <source>
        <dbReference type="Pfam" id="PF02789"/>
    </source>
</evidence>
<dbReference type="GO" id="GO:0005737">
    <property type="term" value="C:cytoplasm"/>
    <property type="evidence" value="ECO:0007669"/>
    <property type="project" value="UniProtKB-SubCell"/>
</dbReference>
<comment type="catalytic activity">
    <reaction evidence="1 7">
        <text>Release of an N-terminal amino acid, Xaa-|-Yaa-, in which Xaa is preferably Leu, but may be other amino acids including Pro although not Arg or Lys, and Yaa may be Pro. Amino acid amides and methyl esters are also readily hydrolyzed, but rates on arylamides are exceedingly low.</text>
        <dbReference type="EC" id="3.4.11.1"/>
    </reaction>
</comment>
<dbReference type="SUPFAM" id="SSF53187">
    <property type="entry name" value="Zn-dependent exopeptidases"/>
    <property type="match status" value="1"/>
</dbReference>
<dbReference type="Gene3D" id="3.40.630.10">
    <property type="entry name" value="Zn peptidases"/>
    <property type="match status" value="1"/>
</dbReference>
<dbReference type="AlphaFoldDB" id="A0A1F8GU86"/>
<keyword evidence="5 7" id="KW-0645">Protease</keyword>
<evidence type="ECO:0000256" key="4">
    <source>
        <dbReference type="ARBA" id="ARBA00022438"/>
    </source>
</evidence>
<keyword evidence="7" id="KW-0479">Metal-binding</keyword>
<keyword evidence="7" id="KW-0464">Manganese</keyword>
<feature type="binding site" evidence="7">
    <location>
        <position position="316"/>
    </location>
    <ligand>
        <name>Mn(2+)</name>
        <dbReference type="ChEBI" id="CHEBI:29035"/>
        <label>1</label>
    </ligand>
</feature>
<dbReference type="PANTHER" id="PTHR11963">
    <property type="entry name" value="LEUCINE AMINOPEPTIDASE-RELATED"/>
    <property type="match status" value="1"/>
</dbReference>
<evidence type="ECO:0000313" key="10">
    <source>
        <dbReference type="EMBL" id="OGN28987.1"/>
    </source>
</evidence>
<evidence type="ECO:0000256" key="1">
    <source>
        <dbReference type="ARBA" id="ARBA00000135"/>
    </source>
</evidence>
<keyword evidence="4 7" id="KW-0031">Aminopeptidase</keyword>
<feature type="active site" evidence="7">
    <location>
        <position position="246"/>
    </location>
</feature>
<evidence type="ECO:0000256" key="2">
    <source>
        <dbReference type="ARBA" id="ARBA00000967"/>
    </source>
</evidence>
<organism evidence="10 11">
    <name type="scientific">Candidatus Yanofskybacteria bacterium RIFCSPLOWO2_01_FULL_49_25</name>
    <dbReference type="NCBI Taxonomy" id="1802701"/>
    <lineage>
        <taxon>Bacteria</taxon>
        <taxon>Candidatus Yanofskyibacteriota</taxon>
    </lineage>
</organism>
<protein>
    <recommendedName>
        <fullName evidence="7">Probable cytosol aminopeptidase</fullName>
        <ecNumber evidence="7">3.4.11.1</ecNumber>
    </recommendedName>
    <alternativeName>
        <fullName evidence="7">Leucine aminopeptidase</fullName>
        <shortName evidence="7">LAP</shortName>
        <ecNumber evidence="7">3.4.11.10</ecNumber>
    </alternativeName>
    <alternativeName>
        <fullName evidence="7">Leucyl aminopeptidase</fullName>
    </alternativeName>
</protein>
<gene>
    <name evidence="7" type="primary">pepA</name>
    <name evidence="10" type="ORF">A3A33_01840</name>
</gene>
<feature type="domain" description="Cytosol aminopeptidase" evidence="8">
    <location>
        <begin position="154"/>
        <end position="457"/>
    </location>
</feature>
<dbReference type="Proteomes" id="UP000179047">
    <property type="component" value="Unassembled WGS sequence"/>
</dbReference>
<dbReference type="Gene3D" id="3.40.220.10">
    <property type="entry name" value="Leucine Aminopeptidase, subunit E, domain 1"/>
    <property type="match status" value="1"/>
</dbReference>
<dbReference type="SUPFAM" id="SSF52949">
    <property type="entry name" value="Macro domain-like"/>
    <property type="match status" value="1"/>
</dbReference>
<reference evidence="10 11" key="1">
    <citation type="journal article" date="2016" name="Nat. Commun.">
        <title>Thousands of microbial genomes shed light on interconnected biogeochemical processes in an aquifer system.</title>
        <authorList>
            <person name="Anantharaman K."/>
            <person name="Brown C.T."/>
            <person name="Hug L.A."/>
            <person name="Sharon I."/>
            <person name="Castelle C.J."/>
            <person name="Probst A.J."/>
            <person name="Thomas B.C."/>
            <person name="Singh A."/>
            <person name="Wilkins M.J."/>
            <person name="Karaoz U."/>
            <person name="Brodie E.L."/>
            <person name="Williams K.H."/>
            <person name="Hubbard S.S."/>
            <person name="Banfield J.F."/>
        </authorList>
    </citation>
    <scope>NUCLEOTIDE SEQUENCE [LARGE SCALE GENOMIC DNA]</scope>
</reference>
<comment type="cofactor">
    <cofactor evidence="7">
        <name>Mn(2+)</name>
        <dbReference type="ChEBI" id="CHEBI:29035"/>
    </cofactor>
    <text evidence="7">Binds 2 manganese ions per subunit.</text>
</comment>
<feature type="binding site" evidence="7">
    <location>
        <position position="257"/>
    </location>
    <ligand>
        <name>Mn(2+)</name>
        <dbReference type="ChEBI" id="CHEBI:29035"/>
        <label>2</label>
    </ligand>
</feature>
<dbReference type="NCBIfam" id="NF002074">
    <property type="entry name" value="PRK00913.1-4"/>
    <property type="match status" value="1"/>
</dbReference>
<name>A0A1F8GU86_9BACT</name>
<dbReference type="InterPro" id="IPR043472">
    <property type="entry name" value="Macro_dom-like"/>
</dbReference>
<dbReference type="STRING" id="1802701.A3A33_01840"/>
<dbReference type="Pfam" id="PF02789">
    <property type="entry name" value="Peptidase_M17_N"/>
    <property type="match status" value="1"/>
</dbReference>
<dbReference type="GO" id="GO:0006508">
    <property type="term" value="P:proteolysis"/>
    <property type="evidence" value="ECO:0007669"/>
    <property type="project" value="UniProtKB-KW"/>
</dbReference>
<proteinExistence type="inferred from homology"/>
<dbReference type="EC" id="3.4.11.10" evidence="7"/>
<dbReference type="InterPro" id="IPR023042">
    <property type="entry name" value="Peptidase_M17_leu_NH2_pept"/>
</dbReference>
<dbReference type="PANTHER" id="PTHR11963:SF23">
    <property type="entry name" value="CYTOSOL AMINOPEPTIDASE"/>
    <property type="match status" value="1"/>
</dbReference>
<dbReference type="EMBL" id="MGKP01000011">
    <property type="protein sequence ID" value="OGN28987.1"/>
    <property type="molecule type" value="Genomic_DNA"/>
</dbReference>
<dbReference type="CDD" id="cd00433">
    <property type="entry name" value="Peptidase_M17"/>
    <property type="match status" value="1"/>
</dbReference>
<dbReference type="PRINTS" id="PR00481">
    <property type="entry name" value="LAMNOPPTDASE"/>
</dbReference>
<dbReference type="EC" id="3.4.11.1" evidence="7"/>
<dbReference type="InterPro" id="IPR008283">
    <property type="entry name" value="Peptidase_M17_N"/>
</dbReference>
<keyword evidence="6 7" id="KW-0378">Hydrolase</keyword>
<evidence type="ECO:0000259" key="8">
    <source>
        <dbReference type="Pfam" id="PF00883"/>
    </source>
</evidence>
<feature type="binding site" evidence="7">
    <location>
        <position position="318"/>
    </location>
    <ligand>
        <name>Mn(2+)</name>
        <dbReference type="ChEBI" id="CHEBI:29035"/>
        <label>1</label>
    </ligand>
</feature>
<evidence type="ECO:0000256" key="6">
    <source>
        <dbReference type="ARBA" id="ARBA00022801"/>
    </source>
</evidence>
<sequence length="464" mass="50991">MNPIIYRWNKRGKIDDPDVVLVQLTEEKTSYIKQSADRQRILCVGIGDRKEVTLRRLHLIVRQVVATAKAQRVKKIAIDFKDFVFSKVPLKNKELAEVLGINFDFANFDFVLYKTMPPDGWSFIEEIYIGGSFGIDVEAGIERGRVIVRAVNDARTLSNTPAGEMTPTRLAESAQAAAEGLPIRVQVLDRDDMKILKMGGVLGVAQGSSEEPKFIVMEYSGGGKKDKPFVLVGKGVTFDSGGLNLKPSQHIYEMHMDMSGGSAVINTIALAARLKLKRNVIALVPAVENMPSGSSYRPGDLLRTMSGKTIEVLDTDAEGRVILSDALTYAEQYQPKLVVDVATLTGAAAVALGQRASGIFTKDEKLARLAQELGEEAGDYVWPLPLWDEFEDEIKGTFGDWANVGRTRYGGASTGAIFLYQFAKNYPWLHIDIAPTMTSIDGQFLAKGATGVPVRLLLKLLEQF</sequence>
<evidence type="ECO:0000256" key="5">
    <source>
        <dbReference type="ARBA" id="ARBA00022670"/>
    </source>
</evidence>
<feature type="binding site" evidence="7">
    <location>
        <position position="239"/>
    </location>
    <ligand>
        <name>Mn(2+)</name>
        <dbReference type="ChEBI" id="CHEBI:29035"/>
        <label>1</label>
    </ligand>
</feature>
<feature type="binding site" evidence="7">
    <location>
        <position position="234"/>
    </location>
    <ligand>
        <name>Mn(2+)</name>
        <dbReference type="ChEBI" id="CHEBI:29035"/>
        <label>2</label>
    </ligand>
</feature>
<keyword evidence="7" id="KW-0963">Cytoplasm</keyword>
<comment type="similarity">
    <text evidence="3 7">Belongs to the peptidase M17 family.</text>
</comment>
<dbReference type="Pfam" id="PF00883">
    <property type="entry name" value="Peptidase_M17"/>
    <property type="match status" value="1"/>
</dbReference>
<evidence type="ECO:0000256" key="3">
    <source>
        <dbReference type="ARBA" id="ARBA00009528"/>
    </source>
</evidence>
<accession>A0A1F8GU86</accession>
<comment type="subcellular location">
    <subcellularLocation>
        <location evidence="7">Cytoplasm</location>
    </subcellularLocation>
</comment>